<evidence type="ECO:0000313" key="4">
    <source>
        <dbReference type="Proteomes" id="UP001595925"/>
    </source>
</evidence>
<name>A0ABD5QL35_9EURY</name>
<dbReference type="InterPro" id="IPR020476">
    <property type="entry name" value="Nudix_hydrolase"/>
</dbReference>
<dbReference type="SUPFAM" id="SSF55811">
    <property type="entry name" value="Nudix"/>
    <property type="match status" value="1"/>
</dbReference>
<dbReference type="InterPro" id="IPR020084">
    <property type="entry name" value="NUDIX_hydrolase_CS"/>
</dbReference>
<evidence type="ECO:0000256" key="1">
    <source>
        <dbReference type="ARBA" id="ARBA00022801"/>
    </source>
</evidence>
<dbReference type="InterPro" id="IPR000086">
    <property type="entry name" value="NUDIX_hydrolase_dom"/>
</dbReference>
<keyword evidence="4" id="KW-1185">Reference proteome</keyword>
<dbReference type="GO" id="GO:0016787">
    <property type="term" value="F:hydrolase activity"/>
    <property type="evidence" value="ECO:0007669"/>
    <property type="project" value="UniProtKB-KW"/>
</dbReference>
<proteinExistence type="predicted"/>
<dbReference type="PROSITE" id="PS51462">
    <property type="entry name" value="NUDIX"/>
    <property type="match status" value="1"/>
</dbReference>
<keyword evidence="1" id="KW-0378">Hydrolase</keyword>
<sequence length="182" mass="19535">MVWAFHTDEPEFCPQCGDSLETQSTEDGPRPHCANCRTTAYHNSGVMARTAVVDTDRVLLIERGAAGDVGAWATPGGYIDAGEPPREAAVRELEEETGLEAAPEALTPVNVGFLEFDGGESDVAVNYAVLRSETAGTVEAGSDAADARWWTRDALRADLPAEKNNLRAIGMETLLDLLDDRS</sequence>
<dbReference type="EMBL" id="JBHSJG010000054">
    <property type="protein sequence ID" value="MFC4989737.1"/>
    <property type="molecule type" value="Genomic_DNA"/>
</dbReference>
<dbReference type="PANTHER" id="PTHR43736">
    <property type="entry name" value="ADP-RIBOSE PYROPHOSPHATASE"/>
    <property type="match status" value="1"/>
</dbReference>
<dbReference type="Pfam" id="PF00293">
    <property type="entry name" value="NUDIX"/>
    <property type="match status" value="1"/>
</dbReference>
<reference evidence="3 4" key="1">
    <citation type="journal article" date="2019" name="Int. J. Syst. Evol. Microbiol.">
        <title>The Global Catalogue of Microorganisms (GCM) 10K type strain sequencing project: providing services to taxonomists for standard genome sequencing and annotation.</title>
        <authorList>
            <consortium name="The Broad Institute Genomics Platform"/>
            <consortium name="The Broad Institute Genome Sequencing Center for Infectious Disease"/>
            <person name="Wu L."/>
            <person name="Ma J."/>
        </authorList>
    </citation>
    <scope>NUCLEOTIDE SEQUENCE [LARGE SCALE GENOMIC DNA]</scope>
    <source>
        <strain evidence="3 4">CGMCC 1.15824</strain>
    </source>
</reference>
<dbReference type="PANTHER" id="PTHR43736:SF1">
    <property type="entry name" value="DIHYDRONEOPTERIN TRIPHOSPHATE DIPHOSPHATASE"/>
    <property type="match status" value="1"/>
</dbReference>
<accession>A0ABD5QL35</accession>
<protein>
    <submittedName>
        <fullName evidence="3">NUDIX domain-containing protein</fullName>
    </submittedName>
</protein>
<comment type="caution">
    <text evidence="3">The sequence shown here is derived from an EMBL/GenBank/DDBJ whole genome shotgun (WGS) entry which is preliminary data.</text>
</comment>
<dbReference type="InterPro" id="IPR015797">
    <property type="entry name" value="NUDIX_hydrolase-like_dom_sf"/>
</dbReference>
<feature type="domain" description="Nudix hydrolase" evidence="2">
    <location>
        <begin position="39"/>
        <end position="172"/>
    </location>
</feature>
<dbReference type="Proteomes" id="UP001595925">
    <property type="component" value="Unassembled WGS sequence"/>
</dbReference>
<dbReference type="PROSITE" id="PS00893">
    <property type="entry name" value="NUDIX_BOX"/>
    <property type="match status" value="1"/>
</dbReference>
<gene>
    <name evidence="3" type="ORF">ACFPFO_18635</name>
</gene>
<evidence type="ECO:0000259" key="2">
    <source>
        <dbReference type="PROSITE" id="PS51462"/>
    </source>
</evidence>
<dbReference type="Gene3D" id="3.90.79.10">
    <property type="entry name" value="Nucleoside Triphosphate Pyrophosphohydrolase"/>
    <property type="match status" value="1"/>
</dbReference>
<dbReference type="AlphaFoldDB" id="A0ABD5QL35"/>
<evidence type="ECO:0000313" key="3">
    <source>
        <dbReference type="EMBL" id="MFC4989737.1"/>
    </source>
</evidence>
<dbReference type="PRINTS" id="PR00502">
    <property type="entry name" value="NUDIXFAMILY"/>
</dbReference>
<organism evidence="3 4">
    <name type="scientific">Saliphagus infecundisoli</name>
    <dbReference type="NCBI Taxonomy" id="1849069"/>
    <lineage>
        <taxon>Archaea</taxon>
        <taxon>Methanobacteriati</taxon>
        <taxon>Methanobacteriota</taxon>
        <taxon>Stenosarchaea group</taxon>
        <taxon>Halobacteria</taxon>
        <taxon>Halobacteriales</taxon>
        <taxon>Natrialbaceae</taxon>
        <taxon>Saliphagus</taxon>
    </lineage>
</organism>
<dbReference type="RefSeq" id="WP_224828164.1">
    <property type="nucleotide sequence ID" value="NZ_JAIVEF010000004.1"/>
</dbReference>